<dbReference type="EMBL" id="KV907500">
    <property type="protein sequence ID" value="OOF95565.1"/>
    <property type="molecule type" value="Genomic_DNA"/>
</dbReference>
<name>A0A1R3RM55_ASPC5</name>
<reference evidence="3" key="1">
    <citation type="journal article" date="2017" name="Genome Biol.">
        <title>Comparative genomics reveals high biological diversity and specific adaptations in the industrially and medically important fungal genus Aspergillus.</title>
        <authorList>
            <person name="de Vries R.P."/>
            <person name="Riley R."/>
            <person name="Wiebenga A."/>
            <person name="Aguilar-Osorio G."/>
            <person name="Amillis S."/>
            <person name="Uchima C.A."/>
            <person name="Anderluh G."/>
            <person name="Asadollahi M."/>
            <person name="Askin M."/>
            <person name="Barry K."/>
            <person name="Battaglia E."/>
            <person name="Bayram O."/>
            <person name="Benocci T."/>
            <person name="Braus-Stromeyer S.A."/>
            <person name="Caldana C."/>
            <person name="Canovas D."/>
            <person name="Cerqueira G.C."/>
            <person name="Chen F."/>
            <person name="Chen W."/>
            <person name="Choi C."/>
            <person name="Clum A."/>
            <person name="Dos Santos R.A."/>
            <person name="Damasio A.R."/>
            <person name="Diallinas G."/>
            <person name="Emri T."/>
            <person name="Fekete E."/>
            <person name="Flipphi M."/>
            <person name="Freyberg S."/>
            <person name="Gallo A."/>
            <person name="Gournas C."/>
            <person name="Habgood R."/>
            <person name="Hainaut M."/>
            <person name="Harispe M.L."/>
            <person name="Henrissat B."/>
            <person name="Hilden K.S."/>
            <person name="Hope R."/>
            <person name="Hossain A."/>
            <person name="Karabika E."/>
            <person name="Karaffa L."/>
            <person name="Karanyi Z."/>
            <person name="Krasevec N."/>
            <person name="Kuo A."/>
            <person name="Kusch H."/>
            <person name="LaButti K."/>
            <person name="Lagendijk E.L."/>
            <person name="Lapidus A."/>
            <person name="Levasseur A."/>
            <person name="Lindquist E."/>
            <person name="Lipzen A."/>
            <person name="Logrieco A.F."/>
            <person name="MacCabe A."/>
            <person name="Maekelae M.R."/>
            <person name="Malavazi I."/>
            <person name="Melin P."/>
            <person name="Meyer V."/>
            <person name="Mielnichuk N."/>
            <person name="Miskei M."/>
            <person name="Molnar A.P."/>
            <person name="Mule G."/>
            <person name="Ngan C.Y."/>
            <person name="Orejas M."/>
            <person name="Orosz E."/>
            <person name="Ouedraogo J.P."/>
            <person name="Overkamp K.M."/>
            <person name="Park H.-S."/>
            <person name="Perrone G."/>
            <person name="Piumi F."/>
            <person name="Punt P.J."/>
            <person name="Ram A.F."/>
            <person name="Ramon A."/>
            <person name="Rauscher S."/>
            <person name="Record E."/>
            <person name="Riano-Pachon D.M."/>
            <person name="Robert V."/>
            <person name="Roehrig J."/>
            <person name="Ruller R."/>
            <person name="Salamov A."/>
            <person name="Salih N.S."/>
            <person name="Samson R.A."/>
            <person name="Sandor E."/>
            <person name="Sanguinetti M."/>
            <person name="Schuetze T."/>
            <person name="Sepcic K."/>
            <person name="Shelest E."/>
            <person name="Sherlock G."/>
            <person name="Sophianopoulou V."/>
            <person name="Squina F.M."/>
            <person name="Sun H."/>
            <person name="Susca A."/>
            <person name="Todd R.B."/>
            <person name="Tsang A."/>
            <person name="Unkles S.E."/>
            <person name="van de Wiele N."/>
            <person name="van Rossen-Uffink D."/>
            <person name="Oliveira J.V."/>
            <person name="Vesth T.C."/>
            <person name="Visser J."/>
            <person name="Yu J.-H."/>
            <person name="Zhou M."/>
            <person name="Andersen M.R."/>
            <person name="Archer D.B."/>
            <person name="Baker S.E."/>
            <person name="Benoit I."/>
            <person name="Brakhage A.A."/>
            <person name="Braus G.H."/>
            <person name="Fischer R."/>
            <person name="Frisvad J.C."/>
            <person name="Goldman G.H."/>
            <person name="Houbraken J."/>
            <person name="Oakley B."/>
            <person name="Pocsi I."/>
            <person name="Scazzocchio C."/>
            <person name="Seiboth B."/>
            <person name="vanKuyk P.A."/>
            <person name="Wortman J."/>
            <person name="Dyer P.S."/>
            <person name="Grigoriev I.V."/>
        </authorList>
    </citation>
    <scope>NUCLEOTIDE SEQUENCE [LARGE SCALE GENOMIC DNA]</scope>
    <source>
        <strain evidence="3">ITEM 5010</strain>
    </source>
</reference>
<keyword evidence="3" id="KW-1185">Reference proteome</keyword>
<evidence type="ECO:0000256" key="1">
    <source>
        <dbReference type="SAM" id="SignalP"/>
    </source>
</evidence>
<feature type="chain" id="PRO_5012345198" evidence="1">
    <location>
        <begin position="22"/>
        <end position="96"/>
    </location>
</feature>
<proteinExistence type="predicted"/>
<dbReference type="AlphaFoldDB" id="A0A1R3RM55"/>
<feature type="signal peptide" evidence="1">
    <location>
        <begin position="1"/>
        <end position="21"/>
    </location>
</feature>
<dbReference type="Proteomes" id="UP000188318">
    <property type="component" value="Unassembled WGS sequence"/>
</dbReference>
<gene>
    <name evidence="2" type="ORF">ASPCADRAFT_131030</name>
</gene>
<protein>
    <submittedName>
        <fullName evidence="2">Uncharacterized protein</fullName>
    </submittedName>
</protein>
<dbReference type="OMA" id="FTGVGCT"/>
<accession>A0A1R3RM55</accession>
<dbReference type="VEuPathDB" id="FungiDB:ASPCADRAFT_131030"/>
<dbReference type="OrthoDB" id="4291851at2759"/>
<evidence type="ECO:0000313" key="2">
    <source>
        <dbReference type="EMBL" id="OOF95565.1"/>
    </source>
</evidence>
<organism evidence="2 3">
    <name type="scientific">Aspergillus carbonarius (strain ITEM 5010)</name>
    <dbReference type="NCBI Taxonomy" id="602072"/>
    <lineage>
        <taxon>Eukaryota</taxon>
        <taxon>Fungi</taxon>
        <taxon>Dikarya</taxon>
        <taxon>Ascomycota</taxon>
        <taxon>Pezizomycotina</taxon>
        <taxon>Eurotiomycetes</taxon>
        <taxon>Eurotiomycetidae</taxon>
        <taxon>Eurotiales</taxon>
        <taxon>Aspergillaceae</taxon>
        <taxon>Aspergillus</taxon>
        <taxon>Aspergillus subgen. Circumdati</taxon>
    </lineage>
</organism>
<sequence>MFTFRALSLLSTLFLVGLSGASTTTVGIETEEGSRSIQVPLNECHQLGEFEVYGVFLSRTCRLFTGVGCTGRTTLLQPGQHSSSEAVYVDSLVCYP</sequence>
<evidence type="ECO:0000313" key="3">
    <source>
        <dbReference type="Proteomes" id="UP000188318"/>
    </source>
</evidence>
<keyword evidence="1" id="KW-0732">Signal</keyword>